<dbReference type="AlphaFoldDB" id="A0A366DZL7"/>
<evidence type="ECO:0000313" key="3">
    <source>
        <dbReference type="Proteomes" id="UP000252893"/>
    </source>
</evidence>
<protein>
    <submittedName>
        <fullName evidence="2">2-iminobutanoate/2-iminopropanoate deaminase</fullName>
    </submittedName>
</protein>
<dbReference type="Proteomes" id="UP000252893">
    <property type="component" value="Unassembled WGS sequence"/>
</dbReference>
<comment type="caution">
    <text evidence="2">The sequence shown here is derived from an EMBL/GenBank/DDBJ whole genome shotgun (WGS) entry which is preliminary data.</text>
</comment>
<dbReference type="OrthoDB" id="9799840at2"/>
<dbReference type="PANTHER" id="PTHR11803:SF58">
    <property type="entry name" value="PROTEIN HMF1-RELATED"/>
    <property type="match status" value="1"/>
</dbReference>
<dbReference type="Gene3D" id="3.30.1330.40">
    <property type="entry name" value="RutC-like"/>
    <property type="match status" value="1"/>
</dbReference>
<sequence length="125" mass="13842">MREVMSHKNGPVKFYSDVVKAKGTFLFLAGQVAQHADGSWAEGFEAQTELALTNLKKTLDLAGATIDDIVKVSVFMSDTRYGDIFNRIYGRVFTENKPVRTRIQCGLLAPECLIEIDVIAVVDSE</sequence>
<dbReference type="CDD" id="cd00448">
    <property type="entry name" value="YjgF_YER057c_UK114_family"/>
    <property type="match status" value="1"/>
</dbReference>
<dbReference type="RefSeq" id="WP_113944074.1">
    <property type="nucleotide sequence ID" value="NZ_JBHEEG010000008.1"/>
</dbReference>
<reference evidence="2 3" key="1">
    <citation type="submission" date="2018-06" db="EMBL/GenBank/DDBJ databases">
        <title>Genomic Encyclopedia of Type Strains, Phase IV (KMG-IV): sequencing the most valuable type-strain genomes for metagenomic binning, comparative biology and taxonomic classification.</title>
        <authorList>
            <person name="Goeker M."/>
        </authorList>
    </citation>
    <scope>NUCLEOTIDE SEQUENCE [LARGE SCALE GENOMIC DNA]</scope>
    <source>
        <strain evidence="2 3">DSM 25619</strain>
    </source>
</reference>
<organism evidence="2 3">
    <name type="scientific">Pseudochrobactrum asaccharolyticum</name>
    <dbReference type="NCBI Taxonomy" id="354351"/>
    <lineage>
        <taxon>Bacteria</taxon>
        <taxon>Pseudomonadati</taxon>
        <taxon>Pseudomonadota</taxon>
        <taxon>Alphaproteobacteria</taxon>
        <taxon>Hyphomicrobiales</taxon>
        <taxon>Brucellaceae</taxon>
        <taxon>Pseudochrobactrum</taxon>
    </lineage>
</organism>
<dbReference type="GO" id="GO:0019239">
    <property type="term" value="F:deaminase activity"/>
    <property type="evidence" value="ECO:0007669"/>
    <property type="project" value="TreeGrafter"/>
</dbReference>
<gene>
    <name evidence="2" type="ORF">DFR47_10385</name>
</gene>
<dbReference type="GO" id="GO:0005829">
    <property type="term" value="C:cytosol"/>
    <property type="evidence" value="ECO:0007669"/>
    <property type="project" value="TreeGrafter"/>
</dbReference>
<dbReference type="InterPro" id="IPR006175">
    <property type="entry name" value="YjgF/YER057c/UK114"/>
</dbReference>
<evidence type="ECO:0000313" key="2">
    <source>
        <dbReference type="EMBL" id="RBO95522.1"/>
    </source>
</evidence>
<accession>A0A366DZL7</accession>
<name>A0A366DZL7_9HYPH</name>
<evidence type="ECO:0000256" key="1">
    <source>
        <dbReference type="ARBA" id="ARBA00010552"/>
    </source>
</evidence>
<dbReference type="EMBL" id="QNRH01000003">
    <property type="protein sequence ID" value="RBO95522.1"/>
    <property type="molecule type" value="Genomic_DNA"/>
</dbReference>
<dbReference type="Pfam" id="PF01042">
    <property type="entry name" value="Ribonuc_L-PSP"/>
    <property type="match status" value="1"/>
</dbReference>
<comment type="similarity">
    <text evidence="1">Belongs to the RutC family.</text>
</comment>
<keyword evidence="3" id="KW-1185">Reference proteome</keyword>
<dbReference type="SUPFAM" id="SSF55298">
    <property type="entry name" value="YjgF-like"/>
    <property type="match status" value="1"/>
</dbReference>
<dbReference type="InterPro" id="IPR035959">
    <property type="entry name" value="RutC-like_sf"/>
</dbReference>
<proteinExistence type="inferred from homology"/>
<dbReference type="PANTHER" id="PTHR11803">
    <property type="entry name" value="2-IMINOBUTANOATE/2-IMINOPROPANOATE DEAMINASE RIDA"/>
    <property type="match status" value="1"/>
</dbReference>